<evidence type="ECO:0008006" key="4">
    <source>
        <dbReference type="Google" id="ProtNLM"/>
    </source>
</evidence>
<feature type="region of interest" description="Disordered" evidence="1">
    <location>
        <begin position="340"/>
        <end position="371"/>
    </location>
</feature>
<dbReference type="PANTHER" id="PTHR37283">
    <property type="entry name" value="PH DOMAIN-CONTAINING PROTEIN YHR131C"/>
    <property type="match status" value="1"/>
</dbReference>
<dbReference type="PANTHER" id="PTHR37283:SF1">
    <property type="entry name" value="PH DOMAIN-CONTAINING PROTEIN YHR131C"/>
    <property type="match status" value="1"/>
</dbReference>
<feature type="compositionally biased region" description="Acidic residues" evidence="1">
    <location>
        <begin position="470"/>
        <end position="481"/>
    </location>
</feature>
<evidence type="ECO:0000256" key="1">
    <source>
        <dbReference type="SAM" id="MobiDB-lite"/>
    </source>
</evidence>
<dbReference type="AlphaFoldDB" id="M3INI4"/>
<reference evidence="2 3" key="1">
    <citation type="submission" date="2013-02" db="EMBL/GenBank/DDBJ databases">
        <title>Genome sequence of Candida maltosa Xu316, a potential industrial strain for xylitol and ethanol production.</title>
        <authorList>
            <person name="Yu J."/>
            <person name="Wang Q."/>
            <person name="Geng X."/>
            <person name="Bao W."/>
            <person name="He P."/>
            <person name="Cai J."/>
        </authorList>
    </citation>
    <scope>NUCLEOTIDE SEQUENCE [LARGE SCALE GENOMIC DNA]</scope>
    <source>
        <strain evidence="3">Xu316</strain>
    </source>
</reference>
<organism evidence="2 3">
    <name type="scientific">Candida maltosa (strain Xu316)</name>
    <name type="common">Yeast</name>
    <dbReference type="NCBI Taxonomy" id="1245528"/>
    <lineage>
        <taxon>Eukaryota</taxon>
        <taxon>Fungi</taxon>
        <taxon>Dikarya</taxon>
        <taxon>Ascomycota</taxon>
        <taxon>Saccharomycotina</taxon>
        <taxon>Pichiomycetes</taxon>
        <taxon>Debaryomycetaceae</taxon>
        <taxon>Candida/Lodderomyces clade</taxon>
        <taxon>Candida</taxon>
    </lineage>
</organism>
<accession>M3INI4</accession>
<feature type="compositionally biased region" description="Basic residues" evidence="1">
    <location>
        <begin position="341"/>
        <end position="350"/>
    </location>
</feature>
<feature type="region of interest" description="Disordered" evidence="1">
    <location>
        <begin position="31"/>
        <end position="85"/>
    </location>
</feature>
<feature type="compositionally biased region" description="Low complexity" evidence="1">
    <location>
        <begin position="353"/>
        <end position="368"/>
    </location>
</feature>
<proteinExistence type="predicted"/>
<comment type="caution">
    <text evidence="2">The sequence shown here is derived from an EMBL/GenBank/DDBJ whole genome shotgun (WGS) entry which is preliminary data.</text>
</comment>
<dbReference type="EMBL" id="AOGT01001322">
    <property type="protein sequence ID" value="EMG47966.1"/>
    <property type="molecule type" value="Genomic_DNA"/>
</dbReference>
<feature type="compositionally biased region" description="Polar residues" evidence="1">
    <location>
        <begin position="418"/>
        <end position="447"/>
    </location>
</feature>
<dbReference type="SUPFAM" id="SSF50729">
    <property type="entry name" value="PH domain-like"/>
    <property type="match status" value="1"/>
</dbReference>
<dbReference type="Proteomes" id="UP000011777">
    <property type="component" value="Unassembled WGS sequence"/>
</dbReference>
<feature type="compositionally biased region" description="Low complexity" evidence="1">
    <location>
        <begin position="402"/>
        <end position="417"/>
    </location>
</feature>
<gene>
    <name evidence="2" type="ORF">G210_1554</name>
</gene>
<dbReference type="Gene3D" id="2.30.29.30">
    <property type="entry name" value="Pleckstrin-homology domain (PH domain)/Phosphotyrosine-binding domain (PTB)"/>
    <property type="match status" value="1"/>
</dbReference>
<sequence>MNFESPNHLVFPSTIHIQPLTPILFNKNDDDKLPFDQSTSTSSTRPQSNRTLSISSSSEDDDNLSLHDNSSERSATPPSPCPSTCNNNNYNYYNKSLSYFSNDYLNFIEPHPVSPPTYDTLPPGGCPKFPVSAAPIFSFSSELHNFSPIENFNTNNNNNNISLSPPAYKPAIYKIGVVARKVEWINNQELSPNRSWKYYIIELNSTQLNFYQIPSRYETQVVNYRPKLLQRELPVKHLDSIFTSEDDFGFYNMVKGFGLLTNNNRKKVKTLSGSYSLQNAKIGLATDYKKRPNVLRLRIEDEQLLLNFSTIQEVINWNLSINVGKDVAIDITDRELPRYRTVPRRRRRRNNRDGSSSHGSGSSSNGSSIINNVLHNNNSLARLRSASDPNRFKDKFSRLRLKLSSSSSSSNRSSNKNTQEPSPISSGNNSVENSPTPTESPSITRASSAPNLIDALEEQLMQTDIHQRDEDEEEEEEDEEFDHVSLSSIDNSRQDEEDVDSCSKWCPQEKKFDLRKYHRDCLRCIKPLYYS</sequence>
<dbReference type="OMA" id="MTENHKW"/>
<feature type="region of interest" description="Disordered" evidence="1">
    <location>
        <begin position="465"/>
        <end position="502"/>
    </location>
</feature>
<dbReference type="STRING" id="1245528.M3INI4"/>
<dbReference type="InterPro" id="IPR011993">
    <property type="entry name" value="PH-like_dom_sf"/>
</dbReference>
<feature type="region of interest" description="Disordered" evidence="1">
    <location>
        <begin position="397"/>
        <end position="447"/>
    </location>
</feature>
<name>M3INI4_CANMX</name>
<keyword evidence="3" id="KW-1185">Reference proteome</keyword>
<evidence type="ECO:0000313" key="2">
    <source>
        <dbReference type="EMBL" id="EMG47966.1"/>
    </source>
</evidence>
<protein>
    <recommendedName>
        <fullName evidence="4">PH domain-containing protein</fullName>
    </recommendedName>
</protein>
<dbReference type="HOGENOM" id="CLU_012105_1_0_1"/>
<dbReference type="OrthoDB" id="5865767at2759"/>
<dbReference type="eggNOG" id="ENOG502QUAB">
    <property type="taxonomic scope" value="Eukaryota"/>
</dbReference>
<evidence type="ECO:0000313" key="3">
    <source>
        <dbReference type="Proteomes" id="UP000011777"/>
    </source>
</evidence>